<comment type="caution">
    <text evidence="1">The sequence shown here is derived from an EMBL/GenBank/DDBJ whole genome shotgun (WGS) entry which is preliminary data.</text>
</comment>
<sequence>MYPRVRLAQIIVTSCCVSFAYPNWVLQHDQQTLQQPHSVQSPYIPCNNDFSPFSNCVADIPPSPGLSWQFLSSAKRW</sequence>
<reference evidence="1 2" key="1">
    <citation type="journal article" date="2017" name="Gigascience">
        <title>Draft genome of the honey bee ectoparasitic mite, Tropilaelaps mercedesae, is shaped by the parasitic life history.</title>
        <authorList>
            <person name="Dong X."/>
            <person name="Armstrong S.D."/>
            <person name="Xia D."/>
            <person name="Makepeace B.L."/>
            <person name="Darby A.C."/>
            <person name="Kadowaki T."/>
        </authorList>
    </citation>
    <scope>NUCLEOTIDE SEQUENCE [LARGE SCALE GENOMIC DNA]</scope>
    <source>
        <strain evidence="1">Wuxi-XJTLU</strain>
    </source>
</reference>
<accession>A0A1V9Y2J1</accession>
<name>A0A1V9Y2J1_9ACAR</name>
<proteinExistence type="predicted"/>
<dbReference type="EMBL" id="MNPL01000540">
    <property type="protein sequence ID" value="OQR79930.1"/>
    <property type="molecule type" value="Genomic_DNA"/>
</dbReference>
<feature type="non-terminal residue" evidence="1">
    <location>
        <position position="77"/>
    </location>
</feature>
<dbReference type="Proteomes" id="UP000192247">
    <property type="component" value="Unassembled WGS sequence"/>
</dbReference>
<organism evidence="1 2">
    <name type="scientific">Tropilaelaps mercedesae</name>
    <dbReference type="NCBI Taxonomy" id="418985"/>
    <lineage>
        <taxon>Eukaryota</taxon>
        <taxon>Metazoa</taxon>
        <taxon>Ecdysozoa</taxon>
        <taxon>Arthropoda</taxon>
        <taxon>Chelicerata</taxon>
        <taxon>Arachnida</taxon>
        <taxon>Acari</taxon>
        <taxon>Parasitiformes</taxon>
        <taxon>Mesostigmata</taxon>
        <taxon>Gamasina</taxon>
        <taxon>Dermanyssoidea</taxon>
        <taxon>Laelapidae</taxon>
        <taxon>Tropilaelaps</taxon>
    </lineage>
</organism>
<gene>
    <name evidence="1" type="ORF">BIW11_05393</name>
</gene>
<dbReference type="InParanoid" id="A0A1V9Y2J1"/>
<dbReference type="AlphaFoldDB" id="A0A1V9Y2J1"/>
<keyword evidence="2" id="KW-1185">Reference proteome</keyword>
<protein>
    <submittedName>
        <fullName evidence="1">Uncharacterized protein</fullName>
    </submittedName>
</protein>
<evidence type="ECO:0000313" key="2">
    <source>
        <dbReference type="Proteomes" id="UP000192247"/>
    </source>
</evidence>
<evidence type="ECO:0000313" key="1">
    <source>
        <dbReference type="EMBL" id="OQR79930.1"/>
    </source>
</evidence>